<reference evidence="1 2" key="1">
    <citation type="submission" date="2015-07" db="EMBL/GenBank/DDBJ databases">
        <title>Draft Genome Sequence of Komagataeibacter intermedius Strain AF2, Isolated from Kombucha Tea.</title>
        <authorList>
            <person name="Santos R.A."/>
            <person name="Berretta A.A."/>
            <person name="Barud H.S."/>
            <person name="Ribeiro S.J."/>
            <person name="Gonzalez-Garcia L.N."/>
            <person name="Zucchi T.D."/>
            <person name="Goldman G.H."/>
            <person name="Riano-Pachon D.M."/>
        </authorList>
    </citation>
    <scope>NUCLEOTIDE SEQUENCE [LARGE SCALE GENOMIC DNA]</scope>
    <source>
        <strain evidence="1 2">AF2</strain>
    </source>
</reference>
<evidence type="ECO:0000313" key="1">
    <source>
        <dbReference type="EMBL" id="KPH86914.1"/>
    </source>
</evidence>
<name>A0A0N0MFL8_9PROT</name>
<evidence type="ECO:0000313" key="2">
    <source>
        <dbReference type="Proteomes" id="UP000031553"/>
    </source>
</evidence>
<dbReference type="AlphaFoldDB" id="A0A0N0MFL8"/>
<accession>A0A0N0MFL8</accession>
<gene>
    <name evidence="1" type="ORF">GLUCOINTEAF2_0204248</name>
</gene>
<dbReference type="EMBL" id="JUFX02000188">
    <property type="protein sequence ID" value="KPH86914.1"/>
    <property type="molecule type" value="Genomic_DNA"/>
</dbReference>
<proteinExistence type="predicted"/>
<organism evidence="1 2">
    <name type="scientific">Komagataeibacter intermedius AF2</name>
    <dbReference type="NCBI Taxonomy" id="1458464"/>
    <lineage>
        <taxon>Bacteria</taxon>
        <taxon>Pseudomonadati</taxon>
        <taxon>Pseudomonadota</taxon>
        <taxon>Alphaproteobacteria</taxon>
        <taxon>Acetobacterales</taxon>
        <taxon>Acetobacteraceae</taxon>
        <taxon>Komagataeibacter</taxon>
    </lineage>
</organism>
<protein>
    <submittedName>
        <fullName evidence="1">Uncharacterized protein</fullName>
    </submittedName>
</protein>
<sequence>MTRHFLTASHLECYGNVEANTKDDMGAEIKHQNDAPSISITSAPSCVALSCCLHNVVAEDRPPVGLPFSSRCQSQIILADIDQVGQPVRKTRHVGQSADPHTGISLLQERFLVVGRSSPYKSIFPP</sequence>
<comment type="caution">
    <text evidence="1">The sequence shown here is derived from an EMBL/GenBank/DDBJ whole genome shotgun (WGS) entry which is preliminary data.</text>
</comment>
<dbReference type="Proteomes" id="UP000031553">
    <property type="component" value="Unassembled WGS sequence"/>
</dbReference>